<evidence type="ECO:0000313" key="1">
    <source>
        <dbReference type="EMBL" id="GLK47410.1"/>
    </source>
</evidence>
<proteinExistence type="predicted"/>
<name>A0ABQ5T3S3_9CAUL</name>
<keyword evidence="2" id="KW-1185">Reference proteome</keyword>
<dbReference type="RefSeq" id="WP_271163782.1">
    <property type="nucleotide sequence ID" value="NZ_BSFD01000001.1"/>
</dbReference>
<gene>
    <name evidence="1" type="ORF">GCM10017620_03830</name>
</gene>
<comment type="caution">
    <text evidence="1">The sequence shown here is derived from an EMBL/GenBank/DDBJ whole genome shotgun (WGS) entry which is preliminary data.</text>
</comment>
<protein>
    <submittedName>
        <fullName evidence="1">Uncharacterized protein</fullName>
    </submittedName>
</protein>
<reference evidence="1" key="1">
    <citation type="journal article" date="2014" name="Int. J. Syst. Evol. Microbiol.">
        <title>Complete genome of a new Firmicutes species belonging to the dominant human colonic microbiota ('Ruminococcus bicirculans') reveals two chromosomes and a selective capacity to utilize plant glucans.</title>
        <authorList>
            <consortium name="NISC Comparative Sequencing Program"/>
            <person name="Wegmann U."/>
            <person name="Louis P."/>
            <person name="Goesmann A."/>
            <person name="Henrissat B."/>
            <person name="Duncan S.H."/>
            <person name="Flint H.J."/>
        </authorList>
    </citation>
    <scope>NUCLEOTIDE SEQUENCE</scope>
    <source>
        <strain evidence="1">VKM B-1499</strain>
    </source>
</reference>
<accession>A0ABQ5T3S3</accession>
<dbReference type="Proteomes" id="UP001143509">
    <property type="component" value="Unassembled WGS sequence"/>
</dbReference>
<dbReference type="EMBL" id="BSFD01000001">
    <property type="protein sequence ID" value="GLK47410.1"/>
    <property type="molecule type" value="Genomic_DNA"/>
</dbReference>
<organism evidence="1 2">
    <name type="scientific">Brevundimonas intermedia</name>
    <dbReference type="NCBI Taxonomy" id="74315"/>
    <lineage>
        <taxon>Bacteria</taxon>
        <taxon>Pseudomonadati</taxon>
        <taxon>Pseudomonadota</taxon>
        <taxon>Alphaproteobacteria</taxon>
        <taxon>Caulobacterales</taxon>
        <taxon>Caulobacteraceae</taxon>
        <taxon>Brevundimonas</taxon>
    </lineage>
</organism>
<reference evidence="1" key="2">
    <citation type="submission" date="2023-01" db="EMBL/GenBank/DDBJ databases">
        <authorList>
            <person name="Sun Q."/>
            <person name="Evtushenko L."/>
        </authorList>
    </citation>
    <scope>NUCLEOTIDE SEQUENCE</scope>
    <source>
        <strain evidence="1">VKM B-1499</strain>
    </source>
</reference>
<evidence type="ECO:0000313" key="2">
    <source>
        <dbReference type="Proteomes" id="UP001143509"/>
    </source>
</evidence>
<sequence>MSSLSAAHRAALQAVVQAAPDAALAKLGAAVPSLGGDKAAELAVMIVQEARDRARRDTAFAPVLPLFQPRVDATPSLVFPSFLLARMWREAKKDEEAFLSLLDGAGPSQGEWTLVADRLCAHAAAVLRDRPGEVWPEYRKPQADAPPATPAELAGCFDLVPLARSALPRLPAWLERPDANQLAGLRLLIQDAMTVSPDGGRRMIDILFAHVADAERMLRVVTQTSRLADSEFVLSHSDMGVFVERLLASVQTRGQRIAAARPLQDETVMAEVVADVTWCAGVLAEMDLTLQVRPDSPWGRAARMARVQVVGQLSGLMKSTSVAVHAALPMKRQVITGRMTRLCPWLEAPAKGEPIEAAAALLAAVSSLRGAANTFGCEADRLALKTELTDYLSTWANEALDSVGDGEADNPDQALRLIGVAARFLTLLDALEAARAVRRRAAAAEALRATREASPGVV</sequence>